<dbReference type="Pfam" id="PF02675">
    <property type="entry name" value="AdoMet_dc"/>
    <property type="match status" value="1"/>
</dbReference>
<evidence type="ECO:0000256" key="5">
    <source>
        <dbReference type="ARBA" id="ARBA00023145"/>
    </source>
</evidence>
<keyword evidence="3" id="KW-0068">Autocatalytic cleavage</keyword>
<keyword evidence="7" id="KW-0704">Schiff base</keyword>
<dbReference type="STRING" id="118126.L21_1785"/>
<name>A0A1M4MM52_9EURY</name>
<dbReference type="GO" id="GO:0004014">
    <property type="term" value="F:adenosylmethionine decarboxylase activity"/>
    <property type="evidence" value="ECO:0007669"/>
    <property type="project" value="InterPro"/>
</dbReference>
<evidence type="ECO:0000313" key="10">
    <source>
        <dbReference type="Proteomes" id="UP000184671"/>
    </source>
</evidence>
<accession>A0A1M4MM52</accession>
<keyword evidence="2" id="KW-0210">Decarboxylase</keyword>
<dbReference type="SUPFAM" id="SSF56276">
    <property type="entry name" value="S-adenosylmethionine decarboxylase"/>
    <property type="match status" value="1"/>
</dbReference>
<sequence>MDKFKIRTIKNYSDHSIRVCLEGEIMVSKAMTNNVAASNVMAETVSDAEIVAQFKQRGCWGLYTSVDLKGCDPASIRDAEMIHRFIIELCDLIDMKRFGEPQIIHFGPNERVAGFSMTQLIETSLVSGHFANETNAAYLDIFSCKEYEPSKAAEFCRDFFGAESATYQVLFRD</sequence>
<evidence type="ECO:0000313" key="9">
    <source>
        <dbReference type="EMBL" id="SCL75868.1"/>
    </source>
</evidence>
<reference evidence="9 10" key="1">
    <citation type="submission" date="2016-08" db="EMBL/GenBank/DDBJ databases">
        <authorList>
            <person name="Seilhamer J.J."/>
        </authorList>
    </citation>
    <scope>NUCLEOTIDE SEQUENCE [LARGE SCALE GENOMIC DNA]</scope>
    <source>
        <strain evidence="9">L21-II-0</strain>
    </source>
</reference>
<dbReference type="Proteomes" id="UP000184671">
    <property type="component" value="Unassembled WGS sequence"/>
</dbReference>
<evidence type="ECO:0000256" key="6">
    <source>
        <dbReference type="ARBA" id="ARBA00023239"/>
    </source>
</evidence>
<dbReference type="InterPro" id="IPR016067">
    <property type="entry name" value="S-AdoMet_deCO2ase_core"/>
</dbReference>
<proteinExistence type="predicted"/>
<keyword evidence="5" id="KW-0865">Zymogen</keyword>
<organism evidence="9 10">
    <name type="scientific">Methanoculleus chikugoensis</name>
    <dbReference type="NCBI Taxonomy" id="118126"/>
    <lineage>
        <taxon>Archaea</taxon>
        <taxon>Methanobacteriati</taxon>
        <taxon>Methanobacteriota</taxon>
        <taxon>Stenosarchaea group</taxon>
        <taxon>Methanomicrobia</taxon>
        <taxon>Methanomicrobiales</taxon>
        <taxon>Methanomicrobiaceae</taxon>
        <taxon>Methanoculleus</taxon>
    </lineage>
</organism>
<keyword evidence="4" id="KW-0620">Polyamine biosynthesis</keyword>
<dbReference type="AlphaFoldDB" id="A0A1M4MM52"/>
<comment type="cofactor">
    <cofactor evidence="1">
        <name>pyruvate</name>
        <dbReference type="ChEBI" id="CHEBI:15361"/>
    </cofactor>
</comment>
<protein>
    <submittedName>
        <fullName evidence="9">S-adenosylmethionine decarboxylase proenzyme</fullName>
    </submittedName>
</protein>
<gene>
    <name evidence="9" type="ORF">L21_1785</name>
</gene>
<evidence type="ECO:0000256" key="8">
    <source>
        <dbReference type="ARBA" id="ARBA00023317"/>
    </source>
</evidence>
<evidence type="ECO:0000256" key="1">
    <source>
        <dbReference type="ARBA" id="ARBA00001928"/>
    </source>
</evidence>
<keyword evidence="8" id="KW-0670">Pyruvate</keyword>
<evidence type="ECO:0000256" key="4">
    <source>
        <dbReference type="ARBA" id="ARBA00023115"/>
    </source>
</evidence>
<keyword evidence="6" id="KW-0456">Lyase</keyword>
<dbReference type="EMBL" id="FMID01000043">
    <property type="protein sequence ID" value="SCL75868.1"/>
    <property type="molecule type" value="Genomic_DNA"/>
</dbReference>
<dbReference type="GO" id="GO:0008295">
    <property type="term" value="P:spermidine biosynthetic process"/>
    <property type="evidence" value="ECO:0007669"/>
    <property type="project" value="InterPro"/>
</dbReference>
<dbReference type="Gene3D" id="3.60.90.10">
    <property type="entry name" value="S-adenosylmethionine decarboxylase"/>
    <property type="match status" value="1"/>
</dbReference>
<evidence type="ECO:0000256" key="3">
    <source>
        <dbReference type="ARBA" id="ARBA00022813"/>
    </source>
</evidence>
<dbReference type="InterPro" id="IPR003826">
    <property type="entry name" value="AdoMetDC_fam_prok"/>
</dbReference>
<evidence type="ECO:0000256" key="7">
    <source>
        <dbReference type="ARBA" id="ARBA00023270"/>
    </source>
</evidence>
<evidence type="ECO:0000256" key="2">
    <source>
        <dbReference type="ARBA" id="ARBA00022793"/>
    </source>
</evidence>